<sequence>MGTRLAMSTSFHPETDGRSERTNKTAIQALRAVVNHQQTDWVRHLVNIEFTINASVNASTKKLPFKVVLGRLPSLLPTSLNRPNLPEVPAAKDLIAERKAVLVEVRDALAAAKVRQVEQVNRHCRPEPEIVTGQCKSAKLFDRFEGPYKVLATNVATSNYTLQLNEGDQSHPTFHILEETTRGKKRFCVWWEGYPQHEATLEPREHLEGTEALRRWELKKRTEGRV</sequence>
<dbReference type="Proteomes" id="UP000249464">
    <property type="component" value="Unassembled WGS sequence"/>
</dbReference>
<reference evidence="2 3" key="1">
    <citation type="submission" date="2016-11" db="EMBL/GenBank/DDBJ databases">
        <authorList>
            <person name="Jaros S."/>
            <person name="Januszkiewicz K."/>
            <person name="Wedrychowicz H."/>
        </authorList>
    </citation>
    <scope>NUCLEOTIDE SEQUENCE [LARGE SCALE GENOMIC DNA]</scope>
</reference>
<name>A0A2X0MIS0_9BASI</name>
<dbReference type="EMBL" id="FQNC01000011">
    <property type="protein sequence ID" value="SGY12796.1"/>
    <property type="molecule type" value="Genomic_DNA"/>
</dbReference>
<accession>A0A2X0MIS0</accession>
<dbReference type="SUPFAM" id="SSF54160">
    <property type="entry name" value="Chromo domain-like"/>
    <property type="match status" value="1"/>
</dbReference>
<feature type="region of interest" description="Disordered" evidence="1">
    <location>
        <begin position="1"/>
        <end position="21"/>
    </location>
</feature>
<dbReference type="Gene3D" id="3.30.420.10">
    <property type="entry name" value="Ribonuclease H-like superfamily/Ribonuclease H"/>
    <property type="match status" value="1"/>
</dbReference>
<organism evidence="2 3">
    <name type="scientific">Microbotryum silenes-dioicae</name>
    <dbReference type="NCBI Taxonomy" id="796604"/>
    <lineage>
        <taxon>Eukaryota</taxon>
        <taxon>Fungi</taxon>
        <taxon>Dikarya</taxon>
        <taxon>Basidiomycota</taxon>
        <taxon>Pucciniomycotina</taxon>
        <taxon>Microbotryomycetes</taxon>
        <taxon>Microbotryales</taxon>
        <taxon>Microbotryaceae</taxon>
        <taxon>Microbotryum</taxon>
    </lineage>
</organism>
<dbReference type="STRING" id="796604.A0A2X0MIS0"/>
<evidence type="ECO:0000313" key="2">
    <source>
        <dbReference type="EMBL" id="SGY12796.1"/>
    </source>
</evidence>
<dbReference type="InterPro" id="IPR012337">
    <property type="entry name" value="RNaseH-like_sf"/>
</dbReference>
<dbReference type="Gene3D" id="2.40.50.40">
    <property type="match status" value="1"/>
</dbReference>
<dbReference type="InterPro" id="IPR050951">
    <property type="entry name" value="Retrovirus_Pol_polyprotein"/>
</dbReference>
<evidence type="ECO:0000313" key="3">
    <source>
        <dbReference type="Proteomes" id="UP000249464"/>
    </source>
</evidence>
<dbReference type="PANTHER" id="PTHR37984:SF5">
    <property type="entry name" value="PROTEIN NYNRIN-LIKE"/>
    <property type="match status" value="1"/>
</dbReference>
<feature type="compositionally biased region" description="Polar residues" evidence="1">
    <location>
        <begin position="1"/>
        <end position="12"/>
    </location>
</feature>
<dbReference type="InterPro" id="IPR036397">
    <property type="entry name" value="RNaseH_sf"/>
</dbReference>
<dbReference type="SUPFAM" id="SSF53098">
    <property type="entry name" value="Ribonuclease H-like"/>
    <property type="match status" value="1"/>
</dbReference>
<proteinExistence type="predicted"/>
<evidence type="ECO:0000256" key="1">
    <source>
        <dbReference type="SAM" id="MobiDB-lite"/>
    </source>
</evidence>
<keyword evidence="3" id="KW-1185">Reference proteome</keyword>
<gene>
    <name evidence="2" type="primary">BQ5605_C011g06607</name>
    <name evidence="2" type="ORF">BQ5605_C011G06607</name>
</gene>
<dbReference type="InterPro" id="IPR016197">
    <property type="entry name" value="Chromo-like_dom_sf"/>
</dbReference>
<dbReference type="AlphaFoldDB" id="A0A2X0MIS0"/>
<dbReference type="PANTHER" id="PTHR37984">
    <property type="entry name" value="PROTEIN CBG26694"/>
    <property type="match status" value="1"/>
</dbReference>
<protein>
    <submittedName>
        <fullName evidence="2">BQ5605_C011g06607 protein</fullName>
    </submittedName>
</protein>
<dbReference type="GO" id="GO:0003676">
    <property type="term" value="F:nucleic acid binding"/>
    <property type="evidence" value="ECO:0007669"/>
    <property type="project" value="InterPro"/>
</dbReference>